<dbReference type="OrthoDB" id="5901192at2"/>
<feature type="transmembrane region" description="Helical" evidence="12">
    <location>
        <begin position="12"/>
        <end position="30"/>
    </location>
</feature>
<dbReference type="EMBL" id="VCIW01000016">
    <property type="protein sequence ID" value="TLS50210.1"/>
    <property type="molecule type" value="Genomic_DNA"/>
</dbReference>
<evidence type="ECO:0000256" key="6">
    <source>
        <dbReference type="ARBA" id="ARBA00022989"/>
    </source>
</evidence>
<dbReference type="Gene3D" id="3.40.720.10">
    <property type="entry name" value="Alkaline Phosphatase, subunit A"/>
    <property type="match status" value="1"/>
</dbReference>
<keyword evidence="15" id="KW-1185">Reference proteome</keyword>
<feature type="domain" description="Sulfatase N-terminal" evidence="13">
    <location>
        <begin position="235"/>
        <end position="529"/>
    </location>
</feature>
<keyword evidence="7 8" id="KW-0472">Membrane</keyword>
<gene>
    <name evidence="14" type="ORF">FE782_21325</name>
</gene>
<comment type="caution">
    <text evidence="14">The sequence shown here is derived from an EMBL/GenBank/DDBJ whole genome shotgun (WGS) entry which is preliminary data.</text>
</comment>
<dbReference type="InterPro" id="IPR000917">
    <property type="entry name" value="Sulfatase_N"/>
</dbReference>
<sequence length="620" mass="69332">MRRLFSYASAPIVAFTLVLILKYYGLQFFIFDNLNPLDCLKVAVPSLLLFTIPVEIFFRNERKKLLAYFALNAILSAAMVSVIVYFRQFGIVVTYHAFMQAHQVLDVSDSILDLLQPLYLLYFADMALYLALRLFRSAPKFSAVRPNGRALGAIWGLSAATIVAYGLFYGSLLNELKQAERMGLVSYELHTIFTGVANANAAGAGAEPITPDAVRSVKNVELPASPYGFGAAKGRNLIVVQLESYQNFLIGMKLGGKEITPNLNDLIENSYYFSNVYQSIGQGNTSDAEFIVNTGFYPPAQQAASQAYGSKKLPSLPRLLADRGYETFTLHTNEVKFWNRIQMYPALGFGRYYDMEYFGQDDIIAFGPSDEVLYDKTMPILANLKANHKPFYAHLIAQSSHHPFIPPESKEMIELPEEWEGTDIGNYVKMTNYSDRALGEFIAALKAEGLWEQSMLVVYGDHFGVSAHSLKEDDRKLLEQALGHEYDPRTVHNIPYIVTVPGFTDEGFVSEKLGGQIDFMATAANLLGISLSSHVQFGQDLLNSTDNILGSRFYLPTGSFYNDEIMYISGETFGEGTVIPLSVSDPALEADPMLYKDDFVRIMRLLQMNDAYLEALPERY</sequence>
<accession>A0A5R9G806</accession>
<dbReference type="Gene3D" id="3.30.1120.170">
    <property type="match status" value="1"/>
</dbReference>
<evidence type="ECO:0000259" key="13">
    <source>
        <dbReference type="Pfam" id="PF00884"/>
    </source>
</evidence>
<evidence type="ECO:0000256" key="9">
    <source>
        <dbReference type="PIRSR" id="PIRSR005091-1"/>
    </source>
</evidence>
<evidence type="ECO:0000256" key="8">
    <source>
        <dbReference type="PIRNR" id="PIRNR005091"/>
    </source>
</evidence>
<name>A0A5R9G806_9BACL</name>
<keyword evidence="10" id="KW-0479">Metal-binding</keyword>
<evidence type="ECO:0000256" key="3">
    <source>
        <dbReference type="ARBA" id="ARBA00009983"/>
    </source>
</evidence>
<keyword evidence="10" id="KW-0464">Manganese</keyword>
<dbReference type="RefSeq" id="WP_138196364.1">
    <property type="nucleotide sequence ID" value="NZ_VCIW01000016.1"/>
</dbReference>
<feature type="binding site" evidence="11">
    <location>
        <position position="461"/>
    </location>
    <ligand>
        <name>Mn(2+)</name>
        <dbReference type="ChEBI" id="CHEBI:29035"/>
    </ligand>
</feature>
<feature type="transmembrane region" description="Helical" evidence="12">
    <location>
        <begin position="42"/>
        <end position="58"/>
    </location>
</feature>
<evidence type="ECO:0000256" key="4">
    <source>
        <dbReference type="ARBA" id="ARBA00022475"/>
    </source>
</evidence>
<proteinExistence type="inferred from homology"/>
<feature type="binding site" evidence="10">
    <location>
        <position position="401"/>
    </location>
    <ligand>
        <name>substrate</name>
    </ligand>
</feature>
<feature type="binding site" evidence="11">
    <location>
        <position position="285"/>
    </location>
    <ligand>
        <name>Mn(2+)</name>
        <dbReference type="ChEBI" id="CHEBI:29035"/>
    </ligand>
</feature>
<dbReference type="InterPro" id="IPR017850">
    <property type="entry name" value="Alkaline_phosphatase_core_sf"/>
</dbReference>
<keyword evidence="4 8" id="KW-1003">Cell membrane</keyword>
<evidence type="ECO:0000256" key="7">
    <source>
        <dbReference type="ARBA" id="ARBA00023136"/>
    </source>
</evidence>
<keyword evidence="5 12" id="KW-0812">Transmembrane</keyword>
<dbReference type="InterPro" id="IPR050448">
    <property type="entry name" value="OpgB/LTA_synthase_biosynth"/>
</dbReference>
<evidence type="ECO:0000256" key="10">
    <source>
        <dbReference type="PIRSR" id="PIRSR005091-2"/>
    </source>
</evidence>
<dbReference type="Pfam" id="PF00884">
    <property type="entry name" value="Sulfatase"/>
    <property type="match status" value="1"/>
</dbReference>
<comment type="subcellular location">
    <subcellularLocation>
        <location evidence="1">Cell membrane</location>
        <topology evidence="1">Multi-pass membrane protein</topology>
    </subcellularLocation>
</comment>
<feature type="transmembrane region" description="Helical" evidence="12">
    <location>
        <begin position="114"/>
        <end position="132"/>
    </location>
</feature>
<dbReference type="GO" id="GO:0046872">
    <property type="term" value="F:metal ion binding"/>
    <property type="evidence" value="ECO:0007669"/>
    <property type="project" value="UniProtKB-KW"/>
</dbReference>
<keyword evidence="6 12" id="KW-1133">Transmembrane helix</keyword>
<evidence type="ECO:0000313" key="15">
    <source>
        <dbReference type="Proteomes" id="UP000309676"/>
    </source>
</evidence>
<evidence type="ECO:0000256" key="11">
    <source>
        <dbReference type="PIRSR" id="PIRSR005091-3"/>
    </source>
</evidence>
<feature type="transmembrane region" description="Helical" evidence="12">
    <location>
        <begin position="65"/>
        <end position="86"/>
    </location>
</feature>
<dbReference type="SUPFAM" id="SSF53649">
    <property type="entry name" value="Alkaline phosphatase-like"/>
    <property type="match status" value="1"/>
</dbReference>
<comment type="pathway">
    <text evidence="2">Cell wall biogenesis; lipoteichoic acid biosynthesis.</text>
</comment>
<dbReference type="PANTHER" id="PTHR47371">
    <property type="entry name" value="LIPOTEICHOIC ACID SYNTHASE"/>
    <property type="match status" value="1"/>
</dbReference>
<evidence type="ECO:0000256" key="2">
    <source>
        <dbReference type="ARBA" id="ARBA00004936"/>
    </source>
</evidence>
<dbReference type="Proteomes" id="UP000309676">
    <property type="component" value="Unassembled WGS sequence"/>
</dbReference>
<feature type="active site" evidence="9">
    <location>
        <position position="285"/>
    </location>
</feature>
<evidence type="ECO:0000256" key="1">
    <source>
        <dbReference type="ARBA" id="ARBA00004651"/>
    </source>
</evidence>
<feature type="binding site" evidence="11">
    <location>
        <position position="462"/>
    </location>
    <ligand>
        <name>Mn(2+)</name>
        <dbReference type="ChEBI" id="CHEBI:29035"/>
    </ligand>
</feature>
<protein>
    <submittedName>
        <fullName evidence="14">LTA synthase family protein</fullName>
    </submittedName>
</protein>
<dbReference type="PANTHER" id="PTHR47371:SF3">
    <property type="entry name" value="PHOSPHOGLYCEROL TRANSFERASE I"/>
    <property type="match status" value="1"/>
</dbReference>
<dbReference type="InterPro" id="IPR012160">
    <property type="entry name" value="LtaS-like"/>
</dbReference>
<comment type="similarity">
    <text evidence="3 8">Belongs to the LTA synthase family.</text>
</comment>
<organism evidence="14 15">
    <name type="scientific">Paenibacillus antri</name>
    <dbReference type="NCBI Taxonomy" id="2582848"/>
    <lineage>
        <taxon>Bacteria</taxon>
        <taxon>Bacillati</taxon>
        <taxon>Bacillota</taxon>
        <taxon>Bacilli</taxon>
        <taxon>Bacillales</taxon>
        <taxon>Paenibacillaceae</taxon>
        <taxon>Paenibacillus</taxon>
    </lineage>
</organism>
<dbReference type="CDD" id="cd16015">
    <property type="entry name" value="LTA_synthase"/>
    <property type="match status" value="1"/>
</dbReference>
<reference evidence="14 15" key="1">
    <citation type="submission" date="2019-05" db="EMBL/GenBank/DDBJ databases">
        <authorList>
            <person name="Narsing Rao M.P."/>
            <person name="Li W.J."/>
        </authorList>
    </citation>
    <scope>NUCLEOTIDE SEQUENCE [LARGE SCALE GENOMIC DNA]</scope>
    <source>
        <strain evidence="14 15">SYSU_K30003</strain>
    </source>
</reference>
<feature type="transmembrane region" description="Helical" evidence="12">
    <location>
        <begin position="153"/>
        <end position="172"/>
    </location>
</feature>
<dbReference type="AlphaFoldDB" id="A0A5R9G806"/>
<evidence type="ECO:0000313" key="14">
    <source>
        <dbReference type="EMBL" id="TLS50210.1"/>
    </source>
</evidence>
<dbReference type="PIRSF" id="PIRSF005091">
    <property type="entry name" value="Mmb_sulf_HI1246"/>
    <property type="match status" value="1"/>
</dbReference>
<evidence type="ECO:0000256" key="5">
    <source>
        <dbReference type="ARBA" id="ARBA00022692"/>
    </source>
</evidence>
<evidence type="ECO:0000256" key="12">
    <source>
        <dbReference type="SAM" id="Phobius"/>
    </source>
</evidence>
<feature type="binding site" evidence="11">
    <location>
        <position position="243"/>
    </location>
    <ligand>
        <name>Mn(2+)</name>
        <dbReference type="ChEBI" id="CHEBI:29035"/>
    </ligand>
</feature>
<dbReference type="GO" id="GO:0005886">
    <property type="term" value="C:plasma membrane"/>
    <property type="evidence" value="ECO:0007669"/>
    <property type="project" value="UniProtKB-SubCell"/>
</dbReference>